<feature type="non-terminal residue" evidence="2">
    <location>
        <position position="1"/>
    </location>
</feature>
<reference evidence="2 3" key="1">
    <citation type="journal article" date="2019" name="Sci. Rep.">
        <title>A high-quality genome of Eragrostis curvula grass provides insights into Poaceae evolution and supports new strategies to enhance forage quality.</title>
        <authorList>
            <person name="Carballo J."/>
            <person name="Santos B.A.C.M."/>
            <person name="Zappacosta D."/>
            <person name="Garbus I."/>
            <person name="Selva J.P."/>
            <person name="Gallo C.A."/>
            <person name="Diaz A."/>
            <person name="Albertini E."/>
            <person name="Caccamo M."/>
            <person name="Echenique V."/>
        </authorList>
    </citation>
    <scope>NUCLEOTIDE SEQUENCE [LARGE SCALE GENOMIC DNA]</scope>
    <source>
        <strain evidence="3">cv. Victoria</strain>
        <tissue evidence="2">Leaf</tissue>
    </source>
</reference>
<dbReference type="EMBL" id="RWGY01000034">
    <property type="protein sequence ID" value="TVU13598.1"/>
    <property type="molecule type" value="Genomic_DNA"/>
</dbReference>
<organism evidence="2 3">
    <name type="scientific">Eragrostis curvula</name>
    <name type="common">weeping love grass</name>
    <dbReference type="NCBI Taxonomy" id="38414"/>
    <lineage>
        <taxon>Eukaryota</taxon>
        <taxon>Viridiplantae</taxon>
        <taxon>Streptophyta</taxon>
        <taxon>Embryophyta</taxon>
        <taxon>Tracheophyta</taxon>
        <taxon>Spermatophyta</taxon>
        <taxon>Magnoliopsida</taxon>
        <taxon>Liliopsida</taxon>
        <taxon>Poales</taxon>
        <taxon>Poaceae</taxon>
        <taxon>PACMAD clade</taxon>
        <taxon>Chloridoideae</taxon>
        <taxon>Eragrostideae</taxon>
        <taxon>Eragrostidinae</taxon>
        <taxon>Eragrostis</taxon>
    </lineage>
</organism>
<feature type="domain" description="Chalcone/stilbene synthase N-terminal" evidence="1">
    <location>
        <begin position="15"/>
        <end position="67"/>
    </location>
</feature>
<dbReference type="Gramene" id="TVU13598">
    <property type="protein sequence ID" value="TVU13598"/>
    <property type="gene ID" value="EJB05_40658"/>
</dbReference>
<dbReference type="InterPro" id="IPR016039">
    <property type="entry name" value="Thiolase-like"/>
</dbReference>
<dbReference type="Pfam" id="PF00195">
    <property type="entry name" value="Chal_sti_synt_N"/>
    <property type="match status" value="1"/>
</dbReference>
<dbReference type="SUPFAM" id="SSF53901">
    <property type="entry name" value="Thiolase-like"/>
    <property type="match status" value="1"/>
</dbReference>
<accession>A0A5J9TRX3</accession>
<proteinExistence type="predicted"/>
<dbReference type="GO" id="GO:0016746">
    <property type="term" value="F:acyltransferase activity"/>
    <property type="evidence" value="ECO:0007669"/>
    <property type="project" value="InterPro"/>
</dbReference>
<name>A0A5J9TRX3_9POAL</name>
<dbReference type="AlphaFoldDB" id="A0A5J9TRX3"/>
<evidence type="ECO:0000313" key="2">
    <source>
        <dbReference type="EMBL" id="TVU13598.1"/>
    </source>
</evidence>
<dbReference type="Gene3D" id="3.40.47.10">
    <property type="match status" value="1"/>
</dbReference>
<dbReference type="Proteomes" id="UP000324897">
    <property type="component" value="Unassembled WGS sequence"/>
</dbReference>
<comment type="caution">
    <text evidence="2">The sequence shown here is derived from an EMBL/GenBank/DDBJ whole genome shotgun (WGS) entry which is preliminary data.</text>
</comment>
<evidence type="ECO:0000313" key="3">
    <source>
        <dbReference type="Proteomes" id="UP000324897"/>
    </source>
</evidence>
<keyword evidence="3" id="KW-1185">Reference proteome</keyword>
<sequence length="176" mass="19695">MAITQGNGAVRESYPNRQHAEGPAAVLAIGTANPLGAIVLQEEFIDHFFRVFNSNHHTDLKGKLKRIYCMPISSMKNIPNEPKDKLCIGQRKNPCEKDEDGIPFMMMAQICGGTLNSSAYERNLRRPCREEGEAALADKRRMRRPTCGGSSSLDEEMRRSAFLVWEISFTPSPPLL</sequence>
<gene>
    <name evidence="2" type="ORF">EJB05_40658</name>
</gene>
<dbReference type="InterPro" id="IPR001099">
    <property type="entry name" value="Chalcone/stilbene_synt_N"/>
</dbReference>
<protein>
    <recommendedName>
        <fullName evidence="1">Chalcone/stilbene synthase N-terminal domain-containing protein</fullName>
    </recommendedName>
</protein>
<evidence type="ECO:0000259" key="1">
    <source>
        <dbReference type="Pfam" id="PF00195"/>
    </source>
</evidence>